<name>A0ABS7UZY9_9BACI</name>
<reference evidence="2" key="1">
    <citation type="submission" date="2024-05" db="EMBL/GenBank/DDBJ databases">
        <title>Metabacillus sp. nov., isolated from the rhizosphere soil of tomato plants.</title>
        <authorList>
            <person name="Ma R."/>
        </authorList>
    </citation>
    <scope>NUCLEOTIDE SEQUENCE</scope>
    <source>
        <strain evidence="2">DBTR6</strain>
    </source>
</reference>
<keyword evidence="1" id="KW-0812">Transmembrane</keyword>
<comment type="caution">
    <text evidence="2">The sequence shown here is derived from an EMBL/GenBank/DDBJ whole genome shotgun (WGS) entry which is preliminary data.</text>
</comment>
<sequence length="152" mass="17841">MRMIYIFCLFIAFFIGLIVIYWGLTKDELTLSLVISHIFSGVYILVLSFLLFKVRNKKKKDRILSWEKTRKKGAISINFFRGVLALGLHLGFINWTLTYEHKEDNVILISLVSFTIYIIAGAFIGYFNWTVWRGIVRIKLTKSIRKIKELLK</sequence>
<feature type="transmembrane region" description="Helical" evidence="1">
    <location>
        <begin position="30"/>
        <end position="52"/>
    </location>
</feature>
<evidence type="ECO:0000313" key="2">
    <source>
        <dbReference type="EMBL" id="MBZ5753829.1"/>
    </source>
</evidence>
<keyword evidence="1" id="KW-0472">Membrane</keyword>
<protein>
    <submittedName>
        <fullName evidence="2">Uncharacterized protein</fullName>
    </submittedName>
</protein>
<evidence type="ECO:0000313" key="3">
    <source>
        <dbReference type="Proteomes" id="UP001165287"/>
    </source>
</evidence>
<proteinExistence type="predicted"/>
<keyword evidence="3" id="KW-1185">Reference proteome</keyword>
<keyword evidence="1" id="KW-1133">Transmembrane helix</keyword>
<dbReference type="Proteomes" id="UP001165287">
    <property type="component" value="Unassembled WGS sequence"/>
</dbReference>
<dbReference type="EMBL" id="JAIQUM010000164">
    <property type="protein sequence ID" value="MBZ5753829.1"/>
    <property type="molecule type" value="Genomic_DNA"/>
</dbReference>
<feature type="transmembrane region" description="Helical" evidence="1">
    <location>
        <begin position="107"/>
        <end position="129"/>
    </location>
</feature>
<dbReference type="RefSeq" id="WP_224142226.1">
    <property type="nucleotide sequence ID" value="NZ_JAIQUM010000164.1"/>
</dbReference>
<organism evidence="2 3">
    <name type="scientific">Metabacillus rhizolycopersici</name>
    <dbReference type="NCBI Taxonomy" id="2875709"/>
    <lineage>
        <taxon>Bacteria</taxon>
        <taxon>Bacillati</taxon>
        <taxon>Bacillota</taxon>
        <taxon>Bacilli</taxon>
        <taxon>Bacillales</taxon>
        <taxon>Bacillaceae</taxon>
        <taxon>Metabacillus</taxon>
    </lineage>
</organism>
<accession>A0ABS7UZY9</accession>
<evidence type="ECO:0000256" key="1">
    <source>
        <dbReference type="SAM" id="Phobius"/>
    </source>
</evidence>
<feature type="transmembrane region" description="Helical" evidence="1">
    <location>
        <begin position="5"/>
        <end position="24"/>
    </location>
</feature>
<feature type="transmembrane region" description="Helical" evidence="1">
    <location>
        <begin position="73"/>
        <end position="95"/>
    </location>
</feature>
<gene>
    <name evidence="2" type="ORF">K9V48_27380</name>
</gene>